<protein>
    <submittedName>
        <fullName evidence="6">DMT family transporter</fullName>
    </submittedName>
</protein>
<feature type="transmembrane region" description="Helical" evidence="5">
    <location>
        <begin position="148"/>
        <end position="167"/>
    </location>
</feature>
<organism evidence="6 7">
    <name type="scientific">Herbiconiux oxytropis</name>
    <dbReference type="NCBI Taxonomy" id="2970915"/>
    <lineage>
        <taxon>Bacteria</taxon>
        <taxon>Bacillati</taxon>
        <taxon>Actinomycetota</taxon>
        <taxon>Actinomycetes</taxon>
        <taxon>Micrococcales</taxon>
        <taxon>Microbacteriaceae</taxon>
        <taxon>Herbiconiux</taxon>
    </lineage>
</organism>
<dbReference type="PANTHER" id="PTHR40761:SF1">
    <property type="entry name" value="CONSERVED INTEGRAL MEMBRANE ALANINE VALINE AND LEUCINE RICH PROTEIN-RELATED"/>
    <property type="match status" value="1"/>
</dbReference>
<feature type="transmembrane region" description="Helical" evidence="5">
    <location>
        <begin position="219"/>
        <end position="239"/>
    </location>
</feature>
<feature type="transmembrane region" description="Helical" evidence="5">
    <location>
        <begin position="251"/>
        <end position="272"/>
    </location>
</feature>
<evidence type="ECO:0000256" key="3">
    <source>
        <dbReference type="ARBA" id="ARBA00022989"/>
    </source>
</evidence>
<evidence type="ECO:0000313" key="6">
    <source>
        <dbReference type="EMBL" id="MCS5727817.1"/>
    </source>
</evidence>
<feature type="transmembrane region" description="Helical" evidence="5">
    <location>
        <begin position="179"/>
        <end position="199"/>
    </location>
</feature>
<dbReference type="Pfam" id="PF05653">
    <property type="entry name" value="Mg_trans_NIPA"/>
    <property type="match status" value="1"/>
</dbReference>
<accession>A0AA41XGZ3</accession>
<dbReference type="GO" id="GO:0015095">
    <property type="term" value="F:magnesium ion transmembrane transporter activity"/>
    <property type="evidence" value="ECO:0007669"/>
    <property type="project" value="InterPro"/>
</dbReference>
<dbReference type="PANTHER" id="PTHR40761">
    <property type="entry name" value="CONSERVED INTEGRAL MEMBRANE ALANINE VALINE AND LEUCINE RICH PROTEIN-RELATED"/>
    <property type="match status" value="1"/>
</dbReference>
<comment type="subcellular location">
    <subcellularLocation>
        <location evidence="1">Membrane</location>
        <topology evidence="1">Multi-pass membrane protein</topology>
    </subcellularLocation>
</comment>
<keyword evidence="4 5" id="KW-0472">Membrane</keyword>
<keyword evidence="2 5" id="KW-0812">Transmembrane</keyword>
<dbReference type="NCBIfam" id="NF038012">
    <property type="entry name" value="DMT_1"/>
    <property type="match status" value="1"/>
</dbReference>
<evidence type="ECO:0000313" key="7">
    <source>
        <dbReference type="Proteomes" id="UP001165587"/>
    </source>
</evidence>
<feature type="transmembrane region" description="Helical" evidence="5">
    <location>
        <begin position="6"/>
        <end position="28"/>
    </location>
</feature>
<dbReference type="GO" id="GO:0016020">
    <property type="term" value="C:membrane"/>
    <property type="evidence" value="ECO:0007669"/>
    <property type="project" value="UniProtKB-SubCell"/>
</dbReference>
<dbReference type="RefSeq" id="WP_259530875.1">
    <property type="nucleotide sequence ID" value="NZ_JANLCK010000015.1"/>
</dbReference>
<feature type="transmembrane region" description="Helical" evidence="5">
    <location>
        <begin position="61"/>
        <end position="80"/>
    </location>
</feature>
<dbReference type="Proteomes" id="UP001165587">
    <property type="component" value="Unassembled WGS sequence"/>
</dbReference>
<dbReference type="InterPro" id="IPR008521">
    <property type="entry name" value="Mg_trans_NIPA"/>
</dbReference>
<feature type="transmembrane region" description="Helical" evidence="5">
    <location>
        <begin position="86"/>
        <end position="106"/>
    </location>
</feature>
<sequence length="316" mass="32704">MTEPVTLTSLPLAGIALAVVAALLLSLGNELQSRGVGKVSAQGEATGLGLKQVKRLMRSRVWLLGTLSLGAAILVQLASLSLAPLIVVQPVGVTALVFAALLTAWATKRLPTKRVVRAILICIAGVGVFVAVAAVVSKQRPIRDEQLIAILIVLAVVLLAIAAVFVVSRVRKKPVHPILHVFAGGILAGFVASLGKTVILRVQSALSELGEEFRFDSGIVLTLLCLLGIIVGGGLSIYFVQLSHVESKPEVVVAGLTVIDPVVAVVLGIVILGEAAGAPLWSIFVFVLAGAVAIAGVFLLSRAQNKDDRLAAEASS</sequence>
<evidence type="ECO:0000256" key="2">
    <source>
        <dbReference type="ARBA" id="ARBA00022692"/>
    </source>
</evidence>
<keyword evidence="3 5" id="KW-1133">Transmembrane helix</keyword>
<reference evidence="6" key="1">
    <citation type="submission" date="2022-08" db="EMBL/GenBank/DDBJ databases">
        <authorList>
            <person name="Deng Y."/>
            <person name="Han X.-F."/>
            <person name="Zhang Y.-Q."/>
        </authorList>
    </citation>
    <scope>NUCLEOTIDE SEQUENCE</scope>
    <source>
        <strain evidence="6">CPCC 203407</strain>
    </source>
</reference>
<evidence type="ECO:0000256" key="1">
    <source>
        <dbReference type="ARBA" id="ARBA00004141"/>
    </source>
</evidence>
<feature type="transmembrane region" description="Helical" evidence="5">
    <location>
        <begin position="278"/>
        <end position="300"/>
    </location>
</feature>
<evidence type="ECO:0000256" key="5">
    <source>
        <dbReference type="SAM" id="Phobius"/>
    </source>
</evidence>
<keyword evidence="7" id="KW-1185">Reference proteome</keyword>
<comment type="caution">
    <text evidence="6">The sequence shown here is derived from an EMBL/GenBank/DDBJ whole genome shotgun (WGS) entry which is preliminary data.</text>
</comment>
<proteinExistence type="predicted"/>
<feature type="transmembrane region" description="Helical" evidence="5">
    <location>
        <begin position="118"/>
        <end position="136"/>
    </location>
</feature>
<name>A0AA41XGZ3_9MICO</name>
<dbReference type="AlphaFoldDB" id="A0AA41XGZ3"/>
<dbReference type="EMBL" id="JANLCK010000015">
    <property type="protein sequence ID" value="MCS5727817.1"/>
    <property type="molecule type" value="Genomic_DNA"/>
</dbReference>
<gene>
    <name evidence="6" type="ORF">N1028_18125</name>
</gene>
<evidence type="ECO:0000256" key="4">
    <source>
        <dbReference type="ARBA" id="ARBA00023136"/>
    </source>
</evidence>